<dbReference type="UniPathway" id="UPA00148"/>
<dbReference type="Gene3D" id="3.40.640.10">
    <property type="entry name" value="Type I PLP-dependent aspartate aminotransferase-like (Major domain)"/>
    <property type="match status" value="1"/>
</dbReference>
<dbReference type="InterPro" id="IPR015424">
    <property type="entry name" value="PyrdxlP-dep_Trfase"/>
</dbReference>
<dbReference type="Gene3D" id="3.90.1150.10">
    <property type="entry name" value="Aspartate Aminotransferase, domain 1"/>
    <property type="match status" value="1"/>
</dbReference>
<comment type="catalytic activity">
    <reaction evidence="9">
        <text>O-phospho-L-threonine + H(+) = (R)-1-aminopropan-2-yl phosphate + CO2</text>
        <dbReference type="Rhea" id="RHEA:11492"/>
        <dbReference type="ChEBI" id="CHEBI:15378"/>
        <dbReference type="ChEBI" id="CHEBI:16526"/>
        <dbReference type="ChEBI" id="CHEBI:58563"/>
        <dbReference type="ChEBI" id="CHEBI:58675"/>
        <dbReference type="EC" id="4.1.1.81"/>
    </reaction>
</comment>
<dbReference type="InterPro" id="IPR015422">
    <property type="entry name" value="PyrdxlP-dep_Trfase_small"/>
</dbReference>
<dbReference type="PANTHER" id="PTHR42885:SF1">
    <property type="entry name" value="THREONINE-PHOSPHATE DECARBOXYLASE"/>
    <property type="match status" value="1"/>
</dbReference>
<evidence type="ECO:0000256" key="3">
    <source>
        <dbReference type="ARBA" id="ARBA00004953"/>
    </source>
</evidence>
<dbReference type="EC" id="4.1.1.81" evidence="4"/>
<dbReference type="GO" id="GO:0009236">
    <property type="term" value="P:cobalamin biosynthetic process"/>
    <property type="evidence" value="ECO:0007669"/>
    <property type="project" value="UniProtKB-UniPathway"/>
</dbReference>
<dbReference type="GO" id="GO:0048472">
    <property type="term" value="F:threonine-phosphate decarboxylase activity"/>
    <property type="evidence" value="ECO:0007669"/>
    <property type="project" value="UniProtKB-EC"/>
</dbReference>
<dbReference type="SUPFAM" id="SSF53383">
    <property type="entry name" value="PLP-dependent transferases"/>
    <property type="match status" value="1"/>
</dbReference>
<sequence length="366" mass="40833">MSGVITTNVAEIGDKTVEKGVGKDTKKNAPLIHGGQLNKIAAQYAIPIEQWLDLSTGIAPVSYPIPAIPAEVWQRLPQPSDALQKAACDYYQTEHLLAIPGSQVIIQQLPHIAAQQGYGSSRVWLPKVGYQEHRKAWQGADYTVLFYQDIKELKHLDQQDIVVLINPNNPSGTVYCYKQVEQLFSHIEQKNGLLIIDEAFMDCSPQDSFIRQVTSEQLIVLRSVGKFFGLAGVRLGFVAASVNWLKLFAAHLGPWSINGPAQYIAQQALTNKTWQTQQAKFLRTQSLQLAKLLQKTFKQTPKGTALFQTIQCEQAEMVFEQLCLQGVYVRLCDDKQALRFGIPLSKELLRLQLALESIVMSNLNSG</sequence>
<keyword evidence="5" id="KW-0169">Cobalamin biosynthesis</keyword>
<dbReference type="STRING" id="493475.GARC_4597"/>
<comment type="pathway">
    <text evidence="3">Cofactor biosynthesis; adenosylcobalamin biosynthesis.</text>
</comment>
<comment type="cofactor">
    <cofactor evidence="1">
        <name>pyridoxal 5'-phosphate</name>
        <dbReference type="ChEBI" id="CHEBI:597326"/>
    </cofactor>
</comment>
<gene>
    <name evidence="11" type="primary">cobC</name>
    <name evidence="11" type="ORF">GARC_4597</name>
</gene>
<name>K6XLK7_9ALTE</name>
<dbReference type="Proteomes" id="UP000006327">
    <property type="component" value="Unassembled WGS sequence"/>
</dbReference>
<evidence type="ECO:0000256" key="1">
    <source>
        <dbReference type="ARBA" id="ARBA00001933"/>
    </source>
</evidence>
<evidence type="ECO:0000256" key="6">
    <source>
        <dbReference type="ARBA" id="ARBA00022898"/>
    </source>
</evidence>
<dbReference type="AlphaFoldDB" id="K6XLK7"/>
<evidence type="ECO:0000313" key="12">
    <source>
        <dbReference type="Proteomes" id="UP000006327"/>
    </source>
</evidence>
<evidence type="ECO:0000259" key="10">
    <source>
        <dbReference type="Pfam" id="PF00155"/>
    </source>
</evidence>
<dbReference type="CDD" id="cd00609">
    <property type="entry name" value="AAT_like"/>
    <property type="match status" value="1"/>
</dbReference>
<proteinExistence type="predicted"/>
<dbReference type="InterPro" id="IPR005860">
    <property type="entry name" value="CobD"/>
</dbReference>
<feature type="domain" description="Aminotransferase class I/classII large" evidence="10">
    <location>
        <begin position="80"/>
        <end position="332"/>
    </location>
</feature>
<comment type="caution">
    <text evidence="11">The sequence shown here is derived from an EMBL/GenBank/DDBJ whole genome shotgun (WGS) entry which is preliminary data.</text>
</comment>
<reference evidence="11 12" key="1">
    <citation type="journal article" date="2017" name="Antonie Van Leeuwenhoek">
        <title>Rhizobium rhizosphaerae sp. nov., a novel species isolated from rice rhizosphere.</title>
        <authorList>
            <person name="Zhao J.J."/>
            <person name="Zhang J."/>
            <person name="Zhang R.J."/>
            <person name="Zhang C.W."/>
            <person name="Yin H.Q."/>
            <person name="Zhang X.X."/>
        </authorList>
    </citation>
    <scope>NUCLEOTIDE SEQUENCE [LARGE SCALE GENOMIC DNA]</scope>
    <source>
        <strain evidence="11 12">BSs20135</strain>
    </source>
</reference>
<evidence type="ECO:0000256" key="8">
    <source>
        <dbReference type="ARBA" id="ARBA00029996"/>
    </source>
</evidence>
<dbReference type="OrthoDB" id="9799304at2"/>
<comment type="function">
    <text evidence="2">Decarboxylates L-threonine-O-3-phosphate to yield (R)-1-amino-2-propanol O-2-phosphate, the precursor for the linkage between the nucleotide loop and the corrin ring in cobalamin.</text>
</comment>
<dbReference type="PANTHER" id="PTHR42885">
    <property type="entry name" value="HISTIDINOL-PHOSPHATE AMINOTRANSFERASE-RELATED"/>
    <property type="match status" value="1"/>
</dbReference>
<accession>K6XLK7</accession>
<dbReference type="GO" id="GO:0030170">
    <property type="term" value="F:pyridoxal phosphate binding"/>
    <property type="evidence" value="ECO:0007669"/>
    <property type="project" value="InterPro"/>
</dbReference>
<evidence type="ECO:0000256" key="5">
    <source>
        <dbReference type="ARBA" id="ARBA00022573"/>
    </source>
</evidence>
<dbReference type="Pfam" id="PF00155">
    <property type="entry name" value="Aminotran_1_2"/>
    <property type="match status" value="1"/>
</dbReference>
<evidence type="ECO:0000256" key="4">
    <source>
        <dbReference type="ARBA" id="ARBA00012285"/>
    </source>
</evidence>
<dbReference type="NCBIfam" id="TIGR01140">
    <property type="entry name" value="L_thr_O3P_dcar"/>
    <property type="match status" value="1"/>
</dbReference>
<evidence type="ECO:0000256" key="2">
    <source>
        <dbReference type="ARBA" id="ARBA00003444"/>
    </source>
</evidence>
<keyword evidence="6" id="KW-0663">Pyridoxal phosphate</keyword>
<dbReference type="InterPro" id="IPR015421">
    <property type="entry name" value="PyrdxlP-dep_Trfase_major"/>
</dbReference>
<dbReference type="RefSeq" id="WP_007624620.1">
    <property type="nucleotide sequence ID" value="NZ_BAEO01000062.1"/>
</dbReference>
<protein>
    <recommendedName>
        <fullName evidence="4">threonine-phosphate decarboxylase</fullName>
        <ecNumber evidence="4">4.1.1.81</ecNumber>
    </recommendedName>
    <alternativeName>
        <fullName evidence="8">L-threonine-O-3-phosphate decarboxylase</fullName>
    </alternativeName>
</protein>
<keyword evidence="12" id="KW-1185">Reference proteome</keyword>
<dbReference type="eggNOG" id="COG0079">
    <property type="taxonomic scope" value="Bacteria"/>
</dbReference>
<dbReference type="EMBL" id="BAEO01000062">
    <property type="protein sequence ID" value="GAC21539.1"/>
    <property type="molecule type" value="Genomic_DNA"/>
</dbReference>
<evidence type="ECO:0000256" key="9">
    <source>
        <dbReference type="ARBA" id="ARBA00048531"/>
    </source>
</evidence>
<evidence type="ECO:0000256" key="7">
    <source>
        <dbReference type="ARBA" id="ARBA00023239"/>
    </source>
</evidence>
<dbReference type="InterPro" id="IPR004839">
    <property type="entry name" value="Aminotransferase_I/II_large"/>
</dbReference>
<organism evidence="11 12">
    <name type="scientific">Paraglaciecola arctica BSs20135</name>
    <dbReference type="NCBI Taxonomy" id="493475"/>
    <lineage>
        <taxon>Bacteria</taxon>
        <taxon>Pseudomonadati</taxon>
        <taxon>Pseudomonadota</taxon>
        <taxon>Gammaproteobacteria</taxon>
        <taxon>Alteromonadales</taxon>
        <taxon>Alteromonadaceae</taxon>
        <taxon>Paraglaciecola</taxon>
    </lineage>
</organism>
<keyword evidence="7" id="KW-0456">Lyase</keyword>
<evidence type="ECO:0000313" key="11">
    <source>
        <dbReference type="EMBL" id="GAC21539.1"/>
    </source>
</evidence>